<name>A0A1F6GQD1_9PROT</name>
<organism evidence="2 3">
    <name type="scientific">Candidatus Lambdaproteobacteria bacterium RIFOXYD2_FULL_56_26</name>
    <dbReference type="NCBI Taxonomy" id="1817773"/>
    <lineage>
        <taxon>Bacteria</taxon>
        <taxon>Pseudomonadati</taxon>
        <taxon>Pseudomonadota</taxon>
        <taxon>Candidatus Lambdaproteobacteria</taxon>
    </lineage>
</organism>
<dbReference type="PRINTS" id="PR00753">
    <property type="entry name" value="ACCSYNTHASE"/>
</dbReference>
<reference evidence="2 3" key="1">
    <citation type="journal article" date="2016" name="Nat. Commun.">
        <title>Thousands of microbial genomes shed light on interconnected biogeochemical processes in an aquifer system.</title>
        <authorList>
            <person name="Anantharaman K."/>
            <person name="Brown C.T."/>
            <person name="Hug L.A."/>
            <person name="Sharon I."/>
            <person name="Castelle C.J."/>
            <person name="Probst A.J."/>
            <person name="Thomas B.C."/>
            <person name="Singh A."/>
            <person name="Wilkins M.J."/>
            <person name="Karaoz U."/>
            <person name="Brodie E.L."/>
            <person name="Williams K.H."/>
            <person name="Hubbard S.S."/>
            <person name="Banfield J.F."/>
        </authorList>
    </citation>
    <scope>NUCLEOTIDE SEQUENCE [LARGE SCALE GENOMIC DNA]</scope>
</reference>
<comment type="caution">
    <text evidence="2">The sequence shown here is derived from an EMBL/GenBank/DDBJ whole genome shotgun (WGS) entry which is preliminary data.</text>
</comment>
<dbReference type="Gene3D" id="3.90.1150.10">
    <property type="entry name" value="Aspartate Aminotransferase, domain 1"/>
    <property type="match status" value="2"/>
</dbReference>
<evidence type="ECO:0000313" key="2">
    <source>
        <dbReference type="EMBL" id="OGH00367.1"/>
    </source>
</evidence>
<dbReference type="CDD" id="cd00609">
    <property type="entry name" value="AAT_like"/>
    <property type="match status" value="1"/>
</dbReference>
<evidence type="ECO:0000313" key="3">
    <source>
        <dbReference type="Proteomes" id="UP000177583"/>
    </source>
</evidence>
<keyword evidence="2" id="KW-0032">Aminotransferase</keyword>
<accession>A0A1F6GQD1</accession>
<proteinExistence type="predicted"/>
<dbReference type="GO" id="GO:0030170">
    <property type="term" value="F:pyridoxal phosphate binding"/>
    <property type="evidence" value="ECO:0007669"/>
    <property type="project" value="InterPro"/>
</dbReference>
<protein>
    <submittedName>
        <fullName evidence="2">Aspartate aminotransferase</fullName>
    </submittedName>
</protein>
<keyword evidence="2" id="KW-0808">Transferase</keyword>
<dbReference type="InterPro" id="IPR015421">
    <property type="entry name" value="PyrdxlP-dep_Trfase_major"/>
</dbReference>
<dbReference type="Gene3D" id="3.40.640.10">
    <property type="entry name" value="Type I PLP-dependent aspartate aminotransferase-like (Major domain)"/>
    <property type="match status" value="1"/>
</dbReference>
<dbReference type="NCBIfam" id="NF005305">
    <property type="entry name" value="PRK06836.1"/>
    <property type="match status" value="1"/>
</dbReference>
<dbReference type="InterPro" id="IPR004839">
    <property type="entry name" value="Aminotransferase_I/II_large"/>
</dbReference>
<dbReference type="InterPro" id="IPR015422">
    <property type="entry name" value="PyrdxlP-dep_Trfase_small"/>
</dbReference>
<dbReference type="InterPro" id="IPR015424">
    <property type="entry name" value="PyrdxlP-dep_Trfase"/>
</dbReference>
<dbReference type="PANTHER" id="PTHR42691">
    <property type="entry name" value="ASPARTATE AMINOTRANSFERASE YHDR-RELATED"/>
    <property type="match status" value="1"/>
</dbReference>
<gene>
    <name evidence="2" type="ORF">A2557_09210</name>
</gene>
<feature type="domain" description="Aminotransferase class I/classII large" evidence="1">
    <location>
        <begin position="35"/>
        <end position="379"/>
    </location>
</feature>
<dbReference type="GO" id="GO:0008483">
    <property type="term" value="F:transaminase activity"/>
    <property type="evidence" value="ECO:0007669"/>
    <property type="project" value="UniProtKB-KW"/>
</dbReference>
<dbReference type="SUPFAM" id="SSF53383">
    <property type="entry name" value="PLP-dependent transferases"/>
    <property type="match status" value="1"/>
</dbReference>
<dbReference type="EMBL" id="MFNF01000046">
    <property type="protein sequence ID" value="OGH00367.1"/>
    <property type="molecule type" value="Genomic_DNA"/>
</dbReference>
<evidence type="ECO:0000259" key="1">
    <source>
        <dbReference type="Pfam" id="PF00155"/>
    </source>
</evidence>
<dbReference type="PANTHER" id="PTHR42691:SF1">
    <property type="entry name" value="ASPARTATE AMINOTRANSFERASE YHDR-RELATED"/>
    <property type="match status" value="1"/>
</dbReference>
<dbReference type="AlphaFoldDB" id="A0A1F6GQD1"/>
<dbReference type="Proteomes" id="UP000177583">
    <property type="component" value="Unassembled WGS sequence"/>
</dbReference>
<dbReference type="Pfam" id="PF00155">
    <property type="entry name" value="Aminotran_1_2"/>
    <property type="match status" value="1"/>
</dbReference>
<sequence length="393" mass="42938">MAIAKKLQQSLGSSSLIRQMFEEGERRKALYGEDKVFDFSLGNPVFEPPKQVKAALQALIASDRPGQHRYMPNAGLAGTRSYLAGKLALESGLEFGAEDVVMTVGAGGALNVILKTLLDPGDEVLVLRPYFVEYDFYIDNHGGVPVSVPTLPDFTPDLAALAQAINPKTKALLINSPNNPTGVVYSAQQLAELGALLEQKSRALGHPIHLISDEPYRAIVFDRLEVPSVFKAYPNCILATSSSKDLALPGERIGYLAVSPRHQDRALVRAGTVLALRTLGFVNAPALMQRMLPLVDGARVDLGPYQKNRDLLYDHLRGLGLECVKPGGAFYLFPKAPIEDDLEFVKAAQELNLLLVPGSAFRLKGYFRIAYCFETAKIEASLPVFERLVKQFS</sequence>